<evidence type="ECO:0000256" key="5">
    <source>
        <dbReference type="ARBA" id="ARBA00023136"/>
    </source>
</evidence>
<feature type="transmembrane region" description="Helical" evidence="6">
    <location>
        <begin position="293"/>
        <end position="315"/>
    </location>
</feature>
<accession>A0A1F6B3X2</accession>
<protein>
    <recommendedName>
        <fullName evidence="9">Cytosine permease</fullName>
    </recommendedName>
</protein>
<keyword evidence="4 6" id="KW-1133">Transmembrane helix</keyword>
<feature type="transmembrane region" description="Helical" evidence="6">
    <location>
        <begin position="97"/>
        <end position="125"/>
    </location>
</feature>
<sequence>MEYSAFEKVPKSAQTFSFWDQFVFWFSACSLPAAWLYGALMAGWQGIAGALVLIFIVNTISFIPWAYLGEIAQKTGGSSMAIVRPAFGIKGSIVPSIFYLVFGFGWALVNVFIGAISLSFIFKLWLGWPSILDPGNLFYMASYIFIVCILQGYFAVKGNQMIKKLQWFATIFFLILGLYQTYIVVSHWGIGPLLQWRPDKILFGSLGIYTFPITLTLLIDLLISYNWTWEFIGDFSRFAKTKKGGTWAPFWGATLVQYWWFLVGALAVVFLTIETGNFDPLSAAPSATSVTLGLGWLAALVVLFATITTNSGNIYASSLGISNILRNRKIEMGSLLLWSAIAVLPLSLIPLFFASFIGFFIFILDFMGAIVVPLWTITLVDYFLIKRGNYSDDLFKKSGGRYWFTNGW</sequence>
<comment type="subcellular location">
    <subcellularLocation>
        <location evidence="1">Membrane</location>
        <topology evidence="1">Multi-pass membrane protein</topology>
    </subcellularLocation>
</comment>
<evidence type="ECO:0000256" key="4">
    <source>
        <dbReference type="ARBA" id="ARBA00022989"/>
    </source>
</evidence>
<dbReference type="Proteomes" id="UP000179209">
    <property type="component" value="Unassembled WGS sequence"/>
</dbReference>
<evidence type="ECO:0000256" key="3">
    <source>
        <dbReference type="ARBA" id="ARBA00022692"/>
    </source>
</evidence>
<feature type="transmembrane region" description="Helical" evidence="6">
    <location>
        <begin position="335"/>
        <end position="353"/>
    </location>
</feature>
<reference evidence="7 8" key="1">
    <citation type="journal article" date="2016" name="Nat. Commun.">
        <title>Thousands of microbial genomes shed light on interconnected biogeochemical processes in an aquifer system.</title>
        <authorList>
            <person name="Anantharaman K."/>
            <person name="Brown C.T."/>
            <person name="Hug L.A."/>
            <person name="Sharon I."/>
            <person name="Castelle C.J."/>
            <person name="Probst A.J."/>
            <person name="Thomas B.C."/>
            <person name="Singh A."/>
            <person name="Wilkins M.J."/>
            <person name="Karaoz U."/>
            <person name="Brodie E.L."/>
            <person name="Williams K.H."/>
            <person name="Hubbard S.S."/>
            <person name="Banfield J.F."/>
        </authorList>
    </citation>
    <scope>NUCLEOTIDE SEQUENCE [LARGE SCALE GENOMIC DNA]</scope>
</reference>
<dbReference type="PANTHER" id="PTHR30569:SF0">
    <property type="entry name" value="CYTOSINE PERMEASE"/>
    <property type="match status" value="1"/>
</dbReference>
<evidence type="ECO:0000256" key="2">
    <source>
        <dbReference type="ARBA" id="ARBA00008974"/>
    </source>
</evidence>
<comment type="caution">
    <text evidence="7">The sequence shown here is derived from an EMBL/GenBank/DDBJ whole genome shotgun (WGS) entry which is preliminary data.</text>
</comment>
<dbReference type="AlphaFoldDB" id="A0A1F6B3X2"/>
<gene>
    <name evidence="7" type="ORF">A3I51_03525</name>
</gene>
<feature type="transmembrane region" description="Helical" evidence="6">
    <location>
        <begin position="21"/>
        <end position="40"/>
    </location>
</feature>
<dbReference type="GO" id="GO:0005886">
    <property type="term" value="C:plasma membrane"/>
    <property type="evidence" value="ECO:0007669"/>
    <property type="project" value="TreeGrafter"/>
</dbReference>
<feature type="transmembrane region" description="Helical" evidence="6">
    <location>
        <begin position="46"/>
        <end position="68"/>
    </location>
</feature>
<keyword evidence="5 6" id="KW-0472">Membrane</keyword>
<evidence type="ECO:0000313" key="7">
    <source>
        <dbReference type="EMBL" id="OGG31644.1"/>
    </source>
</evidence>
<evidence type="ECO:0000256" key="6">
    <source>
        <dbReference type="SAM" id="Phobius"/>
    </source>
</evidence>
<dbReference type="InterPro" id="IPR030191">
    <property type="entry name" value="CodB"/>
</dbReference>
<evidence type="ECO:0000313" key="8">
    <source>
        <dbReference type="Proteomes" id="UP000179209"/>
    </source>
</evidence>
<proteinExistence type="inferred from homology"/>
<dbReference type="GO" id="GO:0015209">
    <property type="term" value="F:cytosine transmembrane transporter activity"/>
    <property type="evidence" value="ECO:0007669"/>
    <property type="project" value="InterPro"/>
</dbReference>
<feature type="transmembrane region" description="Helical" evidence="6">
    <location>
        <begin position="202"/>
        <end position="227"/>
    </location>
</feature>
<feature type="transmembrane region" description="Helical" evidence="6">
    <location>
        <begin position="137"/>
        <end position="156"/>
    </location>
</feature>
<feature type="transmembrane region" description="Helical" evidence="6">
    <location>
        <begin position="359"/>
        <end position="385"/>
    </location>
</feature>
<dbReference type="EMBL" id="MFKA01000045">
    <property type="protein sequence ID" value="OGG31644.1"/>
    <property type="molecule type" value="Genomic_DNA"/>
</dbReference>
<dbReference type="Pfam" id="PF02133">
    <property type="entry name" value="Transp_cyt_pur"/>
    <property type="match status" value="1"/>
</dbReference>
<keyword evidence="3 6" id="KW-0812">Transmembrane</keyword>
<evidence type="ECO:0008006" key="9">
    <source>
        <dbReference type="Google" id="ProtNLM"/>
    </source>
</evidence>
<feature type="non-terminal residue" evidence="7">
    <location>
        <position position="408"/>
    </location>
</feature>
<organism evidence="7 8">
    <name type="scientific">Candidatus Gottesmanbacteria bacterium RIFCSPLOWO2_02_FULL_38_8</name>
    <dbReference type="NCBI Taxonomy" id="1798397"/>
    <lineage>
        <taxon>Bacteria</taxon>
        <taxon>Candidatus Gottesmaniibacteriota</taxon>
    </lineage>
</organism>
<name>A0A1F6B3X2_9BACT</name>
<dbReference type="PANTHER" id="PTHR30569">
    <property type="entry name" value="CYTOSINE TRANSPORTER CODB"/>
    <property type="match status" value="1"/>
</dbReference>
<comment type="similarity">
    <text evidence="2">Belongs to the purine-cytosine permease (2.A.39) family.</text>
</comment>
<evidence type="ECO:0000256" key="1">
    <source>
        <dbReference type="ARBA" id="ARBA00004141"/>
    </source>
</evidence>
<feature type="transmembrane region" description="Helical" evidence="6">
    <location>
        <begin position="168"/>
        <end position="190"/>
    </location>
</feature>
<dbReference type="Gene3D" id="1.10.4160.10">
    <property type="entry name" value="Hydantoin permease"/>
    <property type="match status" value="1"/>
</dbReference>
<feature type="transmembrane region" description="Helical" evidence="6">
    <location>
        <begin position="248"/>
        <end position="273"/>
    </location>
</feature>
<dbReference type="InterPro" id="IPR001248">
    <property type="entry name" value="Pur-cyt_permease"/>
</dbReference>